<feature type="domain" description="Knr4/Smi1-like" evidence="1">
    <location>
        <begin position="50"/>
        <end position="186"/>
    </location>
</feature>
<proteinExistence type="predicted"/>
<evidence type="ECO:0000313" key="2">
    <source>
        <dbReference type="EMBL" id="SDR16269.1"/>
    </source>
</evidence>
<dbReference type="Proteomes" id="UP000199301">
    <property type="component" value="Unassembled WGS sequence"/>
</dbReference>
<keyword evidence="3" id="KW-1185">Reference proteome</keyword>
<evidence type="ECO:0000313" key="3">
    <source>
        <dbReference type="Proteomes" id="UP000199301"/>
    </source>
</evidence>
<dbReference type="STRING" id="995062.SAMN04489718_3853"/>
<dbReference type="SMART" id="SM00860">
    <property type="entry name" value="SMI1_KNR4"/>
    <property type="match status" value="1"/>
</dbReference>
<dbReference type="InterPro" id="IPR018958">
    <property type="entry name" value="Knr4/Smi1-like_dom"/>
</dbReference>
<organism evidence="2 3">
    <name type="scientific">Actinopolyspora saharensis</name>
    <dbReference type="NCBI Taxonomy" id="995062"/>
    <lineage>
        <taxon>Bacteria</taxon>
        <taxon>Bacillati</taxon>
        <taxon>Actinomycetota</taxon>
        <taxon>Actinomycetes</taxon>
        <taxon>Actinopolysporales</taxon>
        <taxon>Actinopolysporaceae</taxon>
        <taxon>Actinopolyspora</taxon>
    </lineage>
</organism>
<name>A0A1H1GSY5_9ACTN</name>
<gene>
    <name evidence="2" type="ORF">SAMN04489718_3853</name>
</gene>
<dbReference type="EMBL" id="FNKO01000002">
    <property type="protein sequence ID" value="SDR16269.1"/>
    <property type="molecule type" value="Genomic_DNA"/>
</dbReference>
<dbReference type="InterPro" id="IPR037883">
    <property type="entry name" value="Knr4/Smi1-like_sf"/>
</dbReference>
<reference evidence="3" key="1">
    <citation type="submission" date="2016-10" db="EMBL/GenBank/DDBJ databases">
        <authorList>
            <person name="Varghese N."/>
            <person name="Submissions S."/>
        </authorList>
    </citation>
    <scope>NUCLEOTIDE SEQUENCE [LARGE SCALE GENOMIC DNA]</scope>
    <source>
        <strain evidence="3">DSM 45459</strain>
    </source>
</reference>
<protein>
    <submittedName>
        <fullName evidence="2">Cell wall assembly regulator SMI1</fullName>
    </submittedName>
</protein>
<dbReference type="SUPFAM" id="SSF160631">
    <property type="entry name" value="SMI1/KNR4-like"/>
    <property type="match status" value="1"/>
</dbReference>
<dbReference type="AlphaFoldDB" id="A0A1H1GSY5"/>
<evidence type="ECO:0000259" key="1">
    <source>
        <dbReference type="SMART" id="SM00860"/>
    </source>
</evidence>
<dbReference type="Pfam" id="PF09346">
    <property type="entry name" value="SMI1_KNR4"/>
    <property type="match status" value="1"/>
</dbReference>
<sequence length="215" mass="23691">MDRQPVTVGGTHAGAVRTIMNRMDVTLLWTKITVWLAEYAPATAAALKQAVPAPDLDAYEDEFALSLPKQLREWWSCCGGAEEGTLIDVLPPFYTPYSVAGAWRVWSGFRSTWTSKWERPACDYYAGSAGNSFHPAWLPIAGDGFADELVIDLRPGPLRGCVLEWEQEVARVGPPVWPDLATLLADVHRALTEGASAGYSRAVVTEDGRLDWQIR</sequence>
<accession>A0A1H1GSY5</accession>